<dbReference type="OrthoDB" id="5193571at2"/>
<organism evidence="1 2">
    <name type="scientific">Actinosynnema mirum (strain ATCC 29888 / DSM 43827 / JCM 3225 / NBRC 14064 / NCIMB 13271 / NRRL B-12336 / IMRU 3971 / 101)</name>
    <dbReference type="NCBI Taxonomy" id="446462"/>
    <lineage>
        <taxon>Bacteria</taxon>
        <taxon>Bacillati</taxon>
        <taxon>Actinomycetota</taxon>
        <taxon>Actinomycetes</taxon>
        <taxon>Pseudonocardiales</taxon>
        <taxon>Pseudonocardiaceae</taxon>
        <taxon>Actinosynnema</taxon>
    </lineage>
</organism>
<accession>C6WC65</accession>
<dbReference type="KEGG" id="ami:Amir_5637"/>
<proteinExistence type="predicted"/>
<protein>
    <submittedName>
        <fullName evidence="1">Uncharacterized protein</fullName>
    </submittedName>
</protein>
<dbReference type="STRING" id="446462.Amir_5637"/>
<dbReference type="eggNOG" id="ENOG5031E18">
    <property type="taxonomic scope" value="Bacteria"/>
</dbReference>
<dbReference type="HOGENOM" id="CLU_734942_0_0_11"/>
<evidence type="ECO:0000313" key="2">
    <source>
        <dbReference type="Proteomes" id="UP000002213"/>
    </source>
</evidence>
<dbReference type="Proteomes" id="UP000002213">
    <property type="component" value="Chromosome"/>
</dbReference>
<dbReference type="RefSeq" id="WP_015804338.1">
    <property type="nucleotide sequence ID" value="NC_013093.1"/>
</dbReference>
<keyword evidence="2" id="KW-1185">Reference proteome</keyword>
<reference evidence="1 2" key="1">
    <citation type="journal article" date="2009" name="Stand. Genomic Sci.">
        <title>Complete genome sequence of Actinosynnema mirum type strain (101).</title>
        <authorList>
            <person name="Land M."/>
            <person name="Lapidus A."/>
            <person name="Mayilraj S."/>
            <person name="Chen F."/>
            <person name="Copeland A."/>
            <person name="Del Rio T.G."/>
            <person name="Nolan M."/>
            <person name="Lucas S."/>
            <person name="Tice H."/>
            <person name="Cheng J.F."/>
            <person name="Chertkov O."/>
            <person name="Bruce D."/>
            <person name="Goodwin L."/>
            <person name="Pitluck S."/>
            <person name="Rohde M."/>
            <person name="Goker M."/>
            <person name="Pati A."/>
            <person name="Ivanova N."/>
            <person name="Mavromatis K."/>
            <person name="Chen A."/>
            <person name="Palaniappan K."/>
            <person name="Hauser L."/>
            <person name="Chang Y.J."/>
            <person name="Jeffries C.C."/>
            <person name="Brettin T."/>
            <person name="Detter J.C."/>
            <person name="Han C."/>
            <person name="Chain P."/>
            <person name="Tindall B.J."/>
            <person name="Bristow J."/>
            <person name="Eisen J.A."/>
            <person name="Markowitz V."/>
            <person name="Hugenholtz P."/>
            <person name="Kyrpides N.C."/>
            <person name="Klenk H.P."/>
        </authorList>
    </citation>
    <scope>NUCLEOTIDE SEQUENCE [LARGE SCALE GENOMIC DNA]</scope>
    <source>
        <strain evidence="2">ATCC 29888 / DSM 43827 / JCM 3225 / NBRC 14064 / NCIMB 13271 / NRRL B-12336 / IMRU 3971 / 101</strain>
    </source>
</reference>
<name>C6WC65_ACTMD</name>
<sequence>MPTGADMTSVWSLQLRNPARVGRMHDAAFLYPGPGGPLAHRDGVLPSATDEIGVVTDLRIVPATTPSREVWVLPGQCVITAPGTGPYLCTLESAVPLMVDPAHATLPRLDAVVARVRDDAVSGGGISKGDLIPITGTPASTPTAPATPAGCTKIGHALVPSLATMPVTALGTAQLSPQRKGAAVRGTPRHLLEADDPNEAGPLIGAERIYSRVRQVWTGLAWETVYRIGDVRPTLYADLRRDDGQMIVNGTGAYTNLGIFNPVTTGGGWTTNYVARGASHPRDGLWMLDMTLASDVASARYTDAFYTQVTNAGSVTLPFPAKDVAATGFGGTGGTHLLRVPRGEPLRVYFDAYKNNAPNATILAGSYARLTWLGEP</sequence>
<gene>
    <name evidence="1" type="ordered locus">Amir_5637</name>
</gene>
<evidence type="ECO:0000313" key="1">
    <source>
        <dbReference type="EMBL" id="ACU39453.1"/>
    </source>
</evidence>
<dbReference type="AlphaFoldDB" id="C6WC65"/>
<dbReference type="EMBL" id="CP001630">
    <property type="protein sequence ID" value="ACU39453.1"/>
    <property type="molecule type" value="Genomic_DNA"/>
</dbReference>